<dbReference type="InterPro" id="IPR036879">
    <property type="entry name" value="TF_MADSbox_sf"/>
</dbReference>
<evidence type="ECO:0000313" key="8">
    <source>
        <dbReference type="EMBL" id="KAF0310337.1"/>
    </source>
</evidence>
<feature type="region of interest" description="Disordered" evidence="6">
    <location>
        <begin position="175"/>
        <end position="281"/>
    </location>
</feature>
<dbReference type="InterPro" id="IPR002100">
    <property type="entry name" value="TF_MADSbox"/>
</dbReference>
<feature type="domain" description="MADS-box" evidence="7">
    <location>
        <begin position="9"/>
        <end position="52"/>
    </location>
</feature>
<dbReference type="InterPro" id="IPR055475">
    <property type="entry name" value="DUF7047"/>
</dbReference>
<dbReference type="GO" id="GO:0005634">
    <property type="term" value="C:nucleus"/>
    <property type="evidence" value="ECO:0007669"/>
    <property type="project" value="UniProtKB-SubCell"/>
</dbReference>
<dbReference type="GO" id="GO:0046983">
    <property type="term" value="F:protein dimerization activity"/>
    <property type="evidence" value="ECO:0007669"/>
    <property type="project" value="InterPro"/>
</dbReference>
<reference evidence="8 9" key="1">
    <citation type="submission" date="2019-07" db="EMBL/GenBank/DDBJ databases">
        <title>Draft genome assembly of a fouling barnacle, Amphibalanus amphitrite (Darwin, 1854): The first reference genome for Thecostraca.</title>
        <authorList>
            <person name="Kim W."/>
        </authorList>
    </citation>
    <scope>NUCLEOTIDE SEQUENCE [LARGE SCALE GENOMIC DNA]</scope>
    <source>
        <strain evidence="8">SNU_AA5</strain>
        <tissue evidence="8">Soma without cirri and trophi</tissue>
    </source>
</reference>
<accession>A0A6A4WT59</accession>
<dbReference type="PRINTS" id="PR00404">
    <property type="entry name" value="MADSDOMAIN"/>
</dbReference>
<name>A0A6A4WT59_AMPAM</name>
<evidence type="ECO:0000256" key="6">
    <source>
        <dbReference type="SAM" id="MobiDB-lite"/>
    </source>
</evidence>
<dbReference type="PROSITE" id="PS50066">
    <property type="entry name" value="MADS_BOX_2"/>
    <property type="match status" value="1"/>
</dbReference>
<keyword evidence="5" id="KW-0539">Nucleus</keyword>
<keyword evidence="4" id="KW-0804">Transcription</keyword>
<dbReference type="EMBL" id="VIIS01000319">
    <property type="protein sequence ID" value="KAF0310337.1"/>
    <property type="molecule type" value="Genomic_DNA"/>
</dbReference>
<dbReference type="GO" id="GO:0003677">
    <property type="term" value="F:DNA binding"/>
    <property type="evidence" value="ECO:0007669"/>
    <property type="project" value="UniProtKB-KW"/>
</dbReference>
<dbReference type="GO" id="GO:0045893">
    <property type="term" value="P:positive regulation of DNA-templated transcription"/>
    <property type="evidence" value="ECO:0007669"/>
    <property type="project" value="UniProtKB-ARBA"/>
</dbReference>
<dbReference type="Gene3D" id="3.40.1810.10">
    <property type="entry name" value="Transcription factor, MADS-box"/>
    <property type="match status" value="1"/>
</dbReference>
<feature type="compositionally biased region" description="Pro residues" evidence="6">
    <location>
        <begin position="240"/>
        <end position="252"/>
    </location>
</feature>
<evidence type="ECO:0000256" key="2">
    <source>
        <dbReference type="ARBA" id="ARBA00023015"/>
    </source>
</evidence>
<keyword evidence="3" id="KW-0238">DNA-binding</keyword>
<dbReference type="PANTHER" id="PTHR48019">
    <property type="entry name" value="SERUM RESPONSE FACTOR HOMOLOG"/>
    <property type="match status" value="1"/>
</dbReference>
<evidence type="ECO:0000313" key="9">
    <source>
        <dbReference type="Proteomes" id="UP000440578"/>
    </source>
</evidence>
<dbReference type="Proteomes" id="UP000440578">
    <property type="component" value="Unassembled WGS sequence"/>
</dbReference>
<comment type="subcellular location">
    <subcellularLocation>
        <location evidence="1">Nucleus</location>
    </subcellularLocation>
</comment>
<proteinExistence type="predicted"/>
<feature type="compositionally biased region" description="Polar residues" evidence="6">
    <location>
        <begin position="209"/>
        <end position="219"/>
    </location>
</feature>
<dbReference type="AlphaFoldDB" id="A0A6A4WT59"/>
<comment type="caution">
    <text evidence="8">The sequence shown here is derived from an EMBL/GenBank/DDBJ whole genome shotgun (WGS) entry which is preliminary data.</text>
</comment>
<protein>
    <submittedName>
        <fullName evidence="8">Myocyte-specific enhancer factor 2A</fullName>
    </submittedName>
</protein>
<evidence type="ECO:0000256" key="3">
    <source>
        <dbReference type="ARBA" id="ARBA00023125"/>
    </source>
</evidence>
<evidence type="ECO:0000256" key="4">
    <source>
        <dbReference type="ARBA" id="ARBA00023163"/>
    </source>
</evidence>
<feature type="region of interest" description="Disordered" evidence="6">
    <location>
        <begin position="83"/>
        <end position="107"/>
    </location>
</feature>
<organism evidence="8 9">
    <name type="scientific">Amphibalanus amphitrite</name>
    <name type="common">Striped barnacle</name>
    <name type="synonym">Balanus amphitrite</name>
    <dbReference type="NCBI Taxonomy" id="1232801"/>
    <lineage>
        <taxon>Eukaryota</taxon>
        <taxon>Metazoa</taxon>
        <taxon>Ecdysozoa</taxon>
        <taxon>Arthropoda</taxon>
        <taxon>Crustacea</taxon>
        <taxon>Multicrustacea</taxon>
        <taxon>Cirripedia</taxon>
        <taxon>Thoracica</taxon>
        <taxon>Thoracicalcarea</taxon>
        <taxon>Balanomorpha</taxon>
        <taxon>Balanoidea</taxon>
        <taxon>Balanidae</taxon>
        <taxon>Amphibalaninae</taxon>
        <taxon>Amphibalanus</taxon>
    </lineage>
</organism>
<dbReference type="SUPFAM" id="SSF55455">
    <property type="entry name" value="SRF-like"/>
    <property type="match status" value="1"/>
</dbReference>
<sequence length="281" mass="31033">MQGTMDHYRVTFTKRKFGLMKKAYELSVLCDCEISLIMFNSSNKLFQYASTDMDKVLLKYTEYNEPHESRTNKDIQEALSKKEHKNDGLAGADSPEPEDFPAPVQQEPPAAKYNHYQRLMHPGLNRLTGHLPVCGWLRPATSLLKRRANRAASGWDDEIDDPDVERLMDEIMKRTEDSPAGGYPSAEDGGQYQSPENGHGSLLQAASPPLQQHSLSPRQMQHHAVSPRPGSSQGLLSSPVPYPSTSTPPEPPVSSNGSQLKAALAGARQTSPVDVAVRISR</sequence>
<dbReference type="OrthoDB" id="1898716at2759"/>
<keyword evidence="9" id="KW-1185">Reference proteome</keyword>
<evidence type="ECO:0000256" key="5">
    <source>
        <dbReference type="ARBA" id="ARBA00023242"/>
    </source>
</evidence>
<keyword evidence="2" id="KW-0805">Transcription regulation</keyword>
<gene>
    <name evidence="8" type="primary">MEF2A</name>
    <name evidence="8" type="ORF">FJT64_018672</name>
</gene>
<evidence type="ECO:0000259" key="7">
    <source>
        <dbReference type="PROSITE" id="PS50066"/>
    </source>
</evidence>
<dbReference type="InterPro" id="IPR050142">
    <property type="entry name" value="MADS-box/MEF2_TF"/>
</dbReference>
<dbReference type="SMART" id="SM00432">
    <property type="entry name" value="MADS"/>
    <property type="match status" value="1"/>
</dbReference>
<dbReference type="Pfam" id="PF00319">
    <property type="entry name" value="SRF-TF"/>
    <property type="match status" value="1"/>
</dbReference>
<evidence type="ECO:0000256" key="1">
    <source>
        <dbReference type="ARBA" id="ARBA00004123"/>
    </source>
</evidence>
<dbReference type="Pfam" id="PF23088">
    <property type="entry name" value="DUF7047"/>
    <property type="match status" value="1"/>
</dbReference>
<dbReference type="FunFam" id="3.40.1810.10:FF:000001">
    <property type="entry name" value="Myocyte-specific enhancer factor 2A homolog"/>
    <property type="match status" value="1"/>
</dbReference>